<keyword evidence="8" id="KW-1185">Reference proteome</keyword>
<evidence type="ECO:0000256" key="5">
    <source>
        <dbReference type="ARBA" id="ARBA00023242"/>
    </source>
</evidence>
<keyword evidence="5" id="KW-0539">Nucleus</keyword>
<accession>A0A5P1FVK4</accession>
<dbReference type="InterPro" id="IPR045161">
    <property type="entry name" value="Utp18"/>
</dbReference>
<proteinExistence type="inferred from homology"/>
<protein>
    <submittedName>
        <fullName evidence="7">Uncharacterized protein</fullName>
    </submittedName>
</protein>
<organism evidence="7 8">
    <name type="scientific">Asparagus officinalis</name>
    <name type="common">Garden asparagus</name>
    <dbReference type="NCBI Taxonomy" id="4686"/>
    <lineage>
        <taxon>Eukaryota</taxon>
        <taxon>Viridiplantae</taxon>
        <taxon>Streptophyta</taxon>
        <taxon>Embryophyta</taxon>
        <taxon>Tracheophyta</taxon>
        <taxon>Spermatophyta</taxon>
        <taxon>Magnoliopsida</taxon>
        <taxon>Liliopsida</taxon>
        <taxon>Asparagales</taxon>
        <taxon>Asparagaceae</taxon>
        <taxon>Asparagoideae</taxon>
        <taxon>Asparagus</taxon>
    </lineage>
</organism>
<comment type="subcellular location">
    <subcellularLocation>
        <location evidence="1">Nucleus</location>
        <location evidence="1">Nucleolus</location>
    </subcellularLocation>
</comment>
<evidence type="ECO:0000313" key="7">
    <source>
        <dbReference type="EMBL" id="ONK81517.1"/>
    </source>
</evidence>
<evidence type="ECO:0000256" key="6">
    <source>
        <dbReference type="ARBA" id="ARBA00025767"/>
    </source>
</evidence>
<dbReference type="PANTHER" id="PTHR18359:SF0">
    <property type="entry name" value="U3 SMALL NUCLEOLAR RNA-ASSOCIATED PROTEIN 18 HOMOLOG"/>
    <property type="match status" value="1"/>
</dbReference>
<dbReference type="SMART" id="SM00320">
    <property type="entry name" value="WD40"/>
    <property type="match status" value="2"/>
</dbReference>
<dbReference type="InterPro" id="IPR015943">
    <property type="entry name" value="WD40/YVTN_repeat-like_dom_sf"/>
</dbReference>
<gene>
    <name evidence="7" type="ORF">A4U43_C01F30020</name>
</gene>
<evidence type="ECO:0000256" key="1">
    <source>
        <dbReference type="ARBA" id="ARBA00004604"/>
    </source>
</evidence>
<dbReference type="Pfam" id="PF00400">
    <property type="entry name" value="WD40"/>
    <property type="match status" value="1"/>
</dbReference>
<dbReference type="GO" id="GO:0032040">
    <property type="term" value="C:small-subunit processome"/>
    <property type="evidence" value="ECO:0007669"/>
    <property type="project" value="TreeGrafter"/>
</dbReference>
<dbReference type="OMA" id="ELIWTLK"/>
<keyword evidence="3" id="KW-0853">WD repeat</keyword>
<dbReference type="PANTHER" id="PTHR18359">
    <property type="entry name" value="WD-REPEAT PROTEIN-RELATED"/>
    <property type="match status" value="1"/>
</dbReference>
<dbReference type="Proteomes" id="UP000243459">
    <property type="component" value="Chromosome 1"/>
</dbReference>
<dbReference type="InterPro" id="IPR036322">
    <property type="entry name" value="WD40_repeat_dom_sf"/>
</dbReference>
<reference evidence="8" key="1">
    <citation type="journal article" date="2017" name="Nat. Commun.">
        <title>The asparagus genome sheds light on the origin and evolution of a young Y chromosome.</title>
        <authorList>
            <person name="Harkess A."/>
            <person name="Zhou J."/>
            <person name="Xu C."/>
            <person name="Bowers J.E."/>
            <person name="Van der Hulst R."/>
            <person name="Ayyampalayam S."/>
            <person name="Mercati F."/>
            <person name="Riccardi P."/>
            <person name="McKain M.R."/>
            <person name="Kakrana A."/>
            <person name="Tang H."/>
            <person name="Ray J."/>
            <person name="Groenendijk J."/>
            <person name="Arikit S."/>
            <person name="Mathioni S.M."/>
            <person name="Nakano M."/>
            <person name="Shan H."/>
            <person name="Telgmann-Rauber A."/>
            <person name="Kanno A."/>
            <person name="Yue Z."/>
            <person name="Chen H."/>
            <person name="Li W."/>
            <person name="Chen Y."/>
            <person name="Xu X."/>
            <person name="Zhang Y."/>
            <person name="Luo S."/>
            <person name="Chen H."/>
            <person name="Gao J."/>
            <person name="Mao Z."/>
            <person name="Pires J.C."/>
            <person name="Luo M."/>
            <person name="Kudrna D."/>
            <person name="Wing R.A."/>
            <person name="Meyers B.C."/>
            <person name="Yi K."/>
            <person name="Kong H."/>
            <person name="Lavrijsen P."/>
            <person name="Sunseri F."/>
            <person name="Falavigna A."/>
            <person name="Ye Y."/>
            <person name="Leebens-Mack J.H."/>
            <person name="Chen G."/>
        </authorList>
    </citation>
    <scope>NUCLEOTIDE SEQUENCE [LARGE SCALE GENOMIC DNA]</scope>
    <source>
        <strain evidence="8">cv. DH0086</strain>
    </source>
</reference>
<dbReference type="GO" id="GO:0006364">
    <property type="term" value="P:rRNA processing"/>
    <property type="evidence" value="ECO:0007669"/>
    <property type="project" value="UniProtKB-KW"/>
</dbReference>
<evidence type="ECO:0000256" key="2">
    <source>
        <dbReference type="ARBA" id="ARBA00022552"/>
    </source>
</evidence>
<evidence type="ECO:0000313" key="8">
    <source>
        <dbReference type="Proteomes" id="UP000243459"/>
    </source>
</evidence>
<name>A0A5P1FVK4_ASPOF</name>
<keyword evidence="2" id="KW-0698">rRNA processing</keyword>
<dbReference type="AlphaFoldDB" id="A0A5P1FVK4"/>
<dbReference type="InterPro" id="IPR001680">
    <property type="entry name" value="WD40_rpt"/>
</dbReference>
<dbReference type="EMBL" id="CM007381">
    <property type="protein sequence ID" value="ONK81517.1"/>
    <property type="molecule type" value="Genomic_DNA"/>
</dbReference>
<dbReference type="Gramene" id="ONK81517">
    <property type="protein sequence ID" value="ONK81517"/>
    <property type="gene ID" value="A4U43_C01F30020"/>
</dbReference>
<dbReference type="Gene3D" id="2.130.10.10">
    <property type="entry name" value="YVTN repeat-like/Quinoprotein amine dehydrogenase"/>
    <property type="match status" value="2"/>
</dbReference>
<evidence type="ECO:0000256" key="4">
    <source>
        <dbReference type="ARBA" id="ARBA00022737"/>
    </source>
</evidence>
<dbReference type="GO" id="GO:0034388">
    <property type="term" value="C:Pwp2p-containing subcomplex of 90S preribosome"/>
    <property type="evidence" value="ECO:0007669"/>
    <property type="project" value="TreeGrafter"/>
</dbReference>
<comment type="similarity">
    <text evidence="6">Belongs to the WD repeat UTP18 family.</text>
</comment>
<keyword evidence="4" id="KW-0677">Repeat</keyword>
<dbReference type="SUPFAM" id="SSF50978">
    <property type="entry name" value="WD40 repeat-like"/>
    <property type="match status" value="1"/>
</dbReference>
<evidence type="ECO:0000256" key="3">
    <source>
        <dbReference type="ARBA" id="ARBA00022574"/>
    </source>
</evidence>
<sequence length="335" mass="37689">MQKSAGDEMVVYKENLDAQVEEEEDVKAEREPVWVDEEEKAEINIFKHAKLNPGTEWAQIDRKANNVVDSDSESGVTVGDDVLRYNDELVVKSDVKLLPALLEYSRLMDANGEEPSNGPINSIHFHRNGQLLLTAGLDKNLRFFQVDGKRNTKVQSMFIEDCPIHKASFLPRWFSGDLSGRRKFFYTSDLVKSAVDKIGPLRVERRRVHKCLRTKELIWTLKMNGTARSLAFVDGGQQLMSSGGDGTFFAAGSNSGIVNIYKREEFLGAICSNMKKNSLKLVHIPSFSVFSNWPAPRFSLQYPRCLDFSPGGGFMAFGNAVGKVLLHKLHHYQKA</sequence>